<dbReference type="SMART" id="SM00091">
    <property type="entry name" value="PAS"/>
    <property type="match status" value="1"/>
</dbReference>
<evidence type="ECO:0000256" key="1">
    <source>
        <dbReference type="ARBA" id="ARBA00022553"/>
    </source>
</evidence>
<evidence type="ECO:0000259" key="2">
    <source>
        <dbReference type="PROSITE" id="PS50110"/>
    </source>
</evidence>
<feature type="domain" description="Response regulatory" evidence="2">
    <location>
        <begin position="1"/>
        <end position="104"/>
    </location>
</feature>
<gene>
    <name evidence="4" type="ORF">METZ01_LOCUS462491</name>
</gene>
<dbReference type="SUPFAM" id="SSF55785">
    <property type="entry name" value="PYP-like sensor domain (PAS domain)"/>
    <property type="match status" value="1"/>
</dbReference>
<dbReference type="Pfam" id="PF00072">
    <property type="entry name" value="Response_reg"/>
    <property type="match status" value="1"/>
</dbReference>
<feature type="domain" description="PAS" evidence="3">
    <location>
        <begin position="129"/>
        <end position="183"/>
    </location>
</feature>
<dbReference type="NCBIfam" id="TIGR00229">
    <property type="entry name" value="sensory_box"/>
    <property type="match status" value="1"/>
</dbReference>
<sequence>MIESNLEGLKYDLHFYQSGHQALEALNENDPDLILLDLMMPGVDGYEVIKAIRSNYTLNQIPIIVITANQQEHLSRKSIQLGANDYLIKPYSAEELRVRVNSQLRISKQKKTEEELEISIEKENRERRERVRASRILDFVNIPLAMLDAEWGILQVNREFERLLGYSQIQLQGQRLNEILRLEALKLEPLSSAVQISHASGEMIPARIRLSKVELQDRDEYVFIIIPSESSDSEESSILMNSELKQNASG</sequence>
<dbReference type="Pfam" id="PF13188">
    <property type="entry name" value="PAS_8"/>
    <property type="match status" value="1"/>
</dbReference>
<dbReference type="PANTHER" id="PTHR44591:SF3">
    <property type="entry name" value="RESPONSE REGULATORY DOMAIN-CONTAINING PROTEIN"/>
    <property type="match status" value="1"/>
</dbReference>
<dbReference type="SUPFAM" id="SSF52172">
    <property type="entry name" value="CheY-like"/>
    <property type="match status" value="1"/>
</dbReference>
<feature type="non-terminal residue" evidence="4">
    <location>
        <position position="250"/>
    </location>
</feature>
<dbReference type="CDD" id="cd00130">
    <property type="entry name" value="PAS"/>
    <property type="match status" value="1"/>
</dbReference>
<keyword evidence="1" id="KW-0597">Phosphoprotein</keyword>
<dbReference type="AlphaFoldDB" id="A0A383AP80"/>
<accession>A0A383AP80</accession>
<dbReference type="PROSITE" id="PS50110">
    <property type="entry name" value="RESPONSE_REGULATORY"/>
    <property type="match status" value="1"/>
</dbReference>
<dbReference type="EMBL" id="UINC01193836">
    <property type="protein sequence ID" value="SVE09637.1"/>
    <property type="molecule type" value="Genomic_DNA"/>
</dbReference>
<dbReference type="InterPro" id="IPR011006">
    <property type="entry name" value="CheY-like_superfamily"/>
</dbReference>
<dbReference type="InterPro" id="IPR001789">
    <property type="entry name" value="Sig_transdc_resp-reg_receiver"/>
</dbReference>
<dbReference type="GO" id="GO:0000160">
    <property type="term" value="P:phosphorelay signal transduction system"/>
    <property type="evidence" value="ECO:0007669"/>
    <property type="project" value="InterPro"/>
</dbReference>
<dbReference type="InterPro" id="IPR035965">
    <property type="entry name" value="PAS-like_dom_sf"/>
</dbReference>
<dbReference type="InterPro" id="IPR000014">
    <property type="entry name" value="PAS"/>
</dbReference>
<evidence type="ECO:0000259" key="3">
    <source>
        <dbReference type="PROSITE" id="PS50112"/>
    </source>
</evidence>
<dbReference type="Gene3D" id="3.30.450.20">
    <property type="entry name" value="PAS domain"/>
    <property type="match status" value="1"/>
</dbReference>
<evidence type="ECO:0008006" key="5">
    <source>
        <dbReference type="Google" id="ProtNLM"/>
    </source>
</evidence>
<dbReference type="PANTHER" id="PTHR44591">
    <property type="entry name" value="STRESS RESPONSE REGULATOR PROTEIN 1"/>
    <property type="match status" value="1"/>
</dbReference>
<name>A0A383AP80_9ZZZZ</name>
<protein>
    <recommendedName>
        <fullName evidence="5">Response regulatory domain-containing protein</fullName>
    </recommendedName>
</protein>
<organism evidence="4">
    <name type="scientific">marine metagenome</name>
    <dbReference type="NCBI Taxonomy" id="408172"/>
    <lineage>
        <taxon>unclassified sequences</taxon>
        <taxon>metagenomes</taxon>
        <taxon>ecological metagenomes</taxon>
    </lineage>
</organism>
<reference evidence="4" key="1">
    <citation type="submission" date="2018-05" db="EMBL/GenBank/DDBJ databases">
        <authorList>
            <person name="Lanie J.A."/>
            <person name="Ng W.-L."/>
            <person name="Kazmierczak K.M."/>
            <person name="Andrzejewski T.M."/>
            <person name="Davidsen T.M."/>
            <person name="Wayne K.J."/>
            <person name="Tettelin H."/>
            <person name="Glass J.I."/>
            <person name="Rusch D."/>
            <person name="Podicherti R."/>
            <person name="Tsui H.-C.T."/>
            <person name="Winkler M.E."/>
        </authorList>
    </citation>
    <scope>NUCLEOTIDE SEQUENCE</scope>
</reference>
<dbReference type="Gene3D" id="3.40.50.2300">
    <property type="match status" value="1"/>
</dbReference>
<evidence type="ECO:0000313" key="4">
    <source>
        <dbReference type="EMBL" id="SVE09637.1"/>
    </source>
</evidence>
<dbReference type="InterPro" id="IPR050595">
    <property type="entry name" value="Bact_response_regulator"/>
</dbReference>
<dbReference type="PROSITE" id="PS50112">
    <property type="entry name" value="PAS"/>
    <property type="match status" value="1"/>
</dbReference>
<proteinExistence type="predicted"/>
<dbReference type="SMART" id="SM00448">
    <property type="entry name" value="REC"/>
    <property type="match status" value="1"/>
</dbReference>